<sequence length="419" mass="49357">MSAQEEIIEIDEIDNKKETKDREKGNEADKTDENHRLQDENHKETYTDFKDFKENTQSKEVRNDIKSPYYDVSREGSFGDSDYEDALAFYGQPFAENFNEEEFLEEGRRIEEAKQKIEEARIAEEKAQAQEAMQILEEKQKLENKKEFAEEILNNSTPEQAIYATKEALDSDGIEKAKDSLEILEEMTTLKEELKHLETEQGKEMFKQSMQETSQETKDKPLENQNSTENTELNPNSIDEMYLKRKQQITERIQELEENFDRSVEKLIEAKDINEILKALYKMDYALSSMKKESNKIQEQEHERRMKEWLETFAKNIPEELKGKAKEFLVELYEKKTQATQFLKTAEMEKSLYYKLDDILSLEHSENKLKAIGEITKEISEKTPNFENKYPKITQKTKEYLAQNLKNTQEQSQSKGITK</sequence>
<dbReference type="AlphaFoldDB" id="A0A2N3PKA6"/>
<evidence type="ECO:0000313" key="4">
    <source>
        <dbReference type="Proteomes" id="UP000233350"/>
    </source>
</evidence>
<feature type="compositionally biased region" description="Basic and acidic residues" evidence="2">
    <location>
        <begin position="13"/>
        <end position="64"/>
    </location>
</feature>
<reference evidence="3 4" key="1">
    <citation type="submission" date="2016-07" db="EMBL/GenBank/DDBJ databases">
        <title>Detection of Helicobacter winghamensis from caecal content of red fox (Vulpes vulpes).</title>
        <authorList>
            <person name="Zanoni R.G."/>
            <person name="Florio D."/>
            <person name="Caffara M."/>
            <person name="Renzi M."/>
            <person name="Parisi A."/>
            <person name="Pasquali F."/>
            <person name="Manfreda G."/>
        </authorList>
    </citation>
    <scope>NUCLEOTIDE SEQUENCE [LARGE SCALE GENOMIC DNA]</scope>
    <source>
        <strain evidence="3 4">295_13</strain>
    </source>
</reference>
<accession>A0A2N3PKA6</accession>
<keyword evidence="1" id="KW-0175">Coiled coil</keyword>
<dbReference type="GeneID" id="97289927"/>
<dbReference type="RefSeq" id="WP_006802381.1">
    <property type="nucleotide sequence ID" value="NZ_CABKOI010000020.1"/>
</dbReference>
<dbReference type="EMBL" id="MBPK01000011">
    <property type="protein sequence ID" value="PKT81852.1"/>
    <property type="molecule type" value="Genomic_DNA"/>
</dbReference>
<comment type="caution">
    <text evidence="3">The sequence shown here is derived from an EMBL/GenBank/DDBJ whole genome shotgun (WGS) entry which is preliminary data.</text>
</comment>
<keyword evidence="4" id="KW-1185">Reference proteome</keyword>
<proteinExistence type="predicted"/>
<dbReference type="STRING" id="556267.HWAG_00687"/>
<evidence type="ECO:0000256" key="2">
    <source>
        <dbReference type="SAM" id="MobiDB-lite"/>
    </source>
</evidence>
<gene>
    <name evidence="3" type="ORF">BCM31_01320</name>
</gene>
<evidence type="ECO:0000256" key="1">
    <source>
        <dbReference type="SAM" id="Coils"/>
    </source>
</evidence>
<organism evidence="3 4">
    <name type="scientific">Helicobacter winghamensis</name>
    <dbReference type="NCBI Taxonomy" id="157268"/>
    <lineage>
        <taxon>Bacteria</taxon>
        <taxon>Pseudomonadati</taxon>
        <taxon>Campylobacterota</taxon>
        <taxon>Epsilonproteobacteria</taxon>
        <taxon>Campylobacterales</taxon>
        <taxon>Helicobacteraceae</taxon>
        <taxon>Helicobacter</taxon>
    </lineage>
</organism>
<evidence type="ECO:0000313" key="3">
    <source>
        <dbReference type="EMBL" id="PKT81852.1"/>
    </source>
</evidence>
<feature type="region of interest" description="Disordered" evidence="2">
    <location>
        <begin position="199"/>
        <end position="239"/>
    </location>
</feature>
<dbReference type="Proteomes" id="UP000233350">
    <property type="component" value="Unassembled WGS sequence"/>
</dbReference>
<feature type="compositionally biased region" description="Polar residues" evidence="2">
    <location>
        <begin position="223"/>
        <end position="237"/>
    </location>
</feature>
<name>A0A2N3PKA6_9HELI</name>
<feature type="region of interest" description="Disordered" evidence="2">
    <location>
        <begin position="1"/>
        <end position="64"/>
    </location>
</feature>
<feature type="coiled-coil region" evidence="1">
    <location>
        <begin position="239"/>
        <end position="273"/>
    </location>
</feature>
<protein>
    <submittedName>
        <fullName evidence="3">Uncharacterized protein</fullName>
    </submittedName>
</protein>
<feature type="compositionally biased region" description="Acidic residues" evidence="2">
    <location>
        <begin position="1"/>
        <end position="12"/>
    </location>
</feature>
<feature type="coiled-coil region" evidence="1">
    <location>
        <begin position="103"/>
        <end position="152"/>
    </location>
</feature>